<evidence type="ECO:0000313" key="1">
    <source>
        <dbReference type="EMBL" id="TLS45728.1"/>
    </source>
</evidence>
<dbReference type="EMBL" id="VBZC01000012">
    <property type="protein sequence ID" value="TLS45728.1"/>
    <property type="molecule type" value="Genomic_DNA"/>
</dbReference>
<name>A0A5R9FWJ2_9ACTN</name>
<sequence length="310" mass="33943">MTGRRPRPPALCAHPTALHPEDCVHPLSEPTLAPLSLPEPALYVLIGPGGSGKSTVATCFPAEWRLSLDDCRARVADDPGAQEATPDAVTLFLLALDARLKRRKPTVVDATNTEQAHRTGLVRQAQRHEIPAVAIVLRTPLEICKDRQQDRPANRQVPDPALIQQFEGTPSPEHLVGEGFTSAHYADELDLLGLLLRRSATADRDPLADIRYAFGDDLAATFSWHDERPRDFATGAFRIASREIFVRWMDDADPYDHHWQAQFDGACINGCPRPLWVKVTNATDLRSVYAGAAPDELWCDGCGGPGLAIG</sequence>
<dbReference type="AlphaFoldDB" id="A0A5R9FWJ2"/>
<dbReference type="InterPro" id="IPR027417">
    <property type="entry name" value="P-loop_NTPase"/>
</dbReference>
<protein>
    <submittedName>
        <fullName evidence="1">ATP-binding protein</fullName>
    </submittedName>
</protein>
<dbReference type="Proteomes" id="UP000305906">
    <property type="component" value="Unassembled WGS sequence"/>
</dbReference>
<accession>A0A5R9FWJ2</accession>
<organism evidence="1 2">
    <name type="scientific">Streptomyces montanus</name>
    <dbReference type="NCBI Taxonomy" id="2580423"/>
    <lineage>
        <taxon>Bacteria</taxon>
        <taxon>Bacillati</taxon>
        <taxon>Actinomycetota</taxon>
        <taxon>Actinomycetes</taxon>
        <taxon>Kitasatosporales</taxon>
        <taxon>Streptomycetaceae</taxon>
        <taxon>Streptomyces</taxon>
    </lineage>
</organism>
<keyword evidence="1" id="KW-0547">Nucleotide-binding</keyword>
<dbReference type="GO" id="GO:0005524">
    <property type="term" value="F:ATP binding"/>
    <property type="evidence" value="ECO:0007669"/>
    <property type="project" value="UniProtKB-KW"/>
</dbReference>
<evidence type="ECO:0000313" key="2">
    <source>
        <dbReference type="Proteomes" id="UP000305906"/>
    </source>
</evidence>
<comment type="caution">
    <text evidence="1">The sequence shown here is derived from an EMBL/GenBank/DDBJ whole genome shotgun (WGS) entry which is preliminary data.</text>
</comment>
<reference evidence="1 2" key="1">
    <citation type="submission" date="2019-05" db="EMBL/GenBank/DDBJ databases">
        <title>Streptomyces sp. NEAU-C151, a novel actinomycete isolated from soil.</title>
        <authorList>
            <person name="Han L."/>
            <person name="Jiang H."/>
        </authorList>
    </citation>
    <scope>NUCLEOTIDE SEQUENCE [LARGE SCALE GENOMIC DNA]</scope>
    <source>
        <strain evidence="1 2">NEAU-C151</strain>
    </source>
</reference>
<dbReference type="SUPFAM" id="SSF52540">
    <property type="entry name" value="P-loop containing nucleoside triphosphate hydrolases"/>
    <property type="match status" value="1"/>
</dbReference>
<gene>
    <name evidence="1" type="ORF">FE633_13250</name>
</gene>
<dbReference type="Pfam" id="PF13671">
    <property type="entry name" value="AAA_33"/>
    <property type="match status" value="1"/>
</dbReference>
<proteinExistence type="predicted"/>
<keyword evidence="2" id="KW-1185">Reference proteome</keyword>
<dbReference type="Gene3D" id="3.40.50.300">
    <property type="entry name" value="P-loop containing nucleotide triphosphate hydrolases"/>
    <property type="match status" value="1"/>
</dbReference>
<keyword evidence="1" id="KW-0067">ATP-binding</keyword>